<gene>
    <name evidence="1" type="ORF">H9763_11210</name>
</gene>
<dbReference type="Proteomes" id="UP000886883">
    <property type="component" value="Unassembled WGS sequence"/>
</dbReference>
<accession>A0A9D2SEE2</accession>
<reference evidence="1" key="1">
    <citation type="journal article" date="2021" name="PeerJ">
        <title>Extensive microbial diversity within the chicken gut microbiome revealed by metagenomics and culture.</title>
        <authorList>
            <person name="Gilroy R."/>
            <person name="Ravi A."/>
            <person name="Getino M."/>
            <person name="Pursley I."/>
            <person name="Horton D.L."/>
            <person name="Alikhan N.F."/>
            <person name="Baker D."/>
            <person name="Gharbi K."/>
            <person name="Hall N."/>
            <person name="Watson M."/>
            <person name="Adriaenssens E.M."/>
            <person name="Foster-Nyarko E."/>
            <person name="Jarju S."/>
            <person name="Secka A."/>
            <person name="Antonio M."/>
            <person name="Oren A."/>
            <person name="Chaudhuri R.R."/>
            <person name="La Ragione R."/>
            <person name="Hildebrand F."/>
            <person name="Pallen M.J."/>
        </authorList>
    </citation>
    <scope>NUCLEOTIDE SEQUENCE</scope>
    <source>
        <strain evidence="1">USAMLcec3-2134</strain>
    </source>
</reference>
<evidence type="ECO:0000313" key="2">
    <source>
        <dbReference type="Proteomes" id="UP000886883"/>
    </source>
</evidence>
<dbReference type="AlphaFoldDB" id="A0A9D2SEE2"/>
<reference evidence="1" key="2">
    <citation type="submission" date="2021-04" db="EMBL/GenBank/DDBJ databases">
        <authorList>
            <person name="Gilroy R."/>
        </authorList>
    </citation>
    <scope>NUCLEOTIDE SEQUENCE</scope>
    <source>
        <strain evidence="1">USAMLcec3-2134</strain>
    </source>
</reference>
<protein>
    <recommendedName>
        <fullName evidence="3">SipW-cognate class signal peptide</fullName>
    </recommendedName>
</protein>
<evidence type="ECO:0000313" key="1">
    <source>
        <dbReference type="EMBL" id="HJB92016.1"/>
    </source>
</evidence>
<evidence type="ECO:0008006" key="3">
    <source>
        <dbReference type="Google" id="ProtNLM"/>
    </source>
</evidence>
<sequence length="193" mass="21564">MKKRTKMLTLAVSVVMVLVCIVGGTLAWLTAESDEVVNTFTSSDIEIELKETKGGKRHEFKMVPGHTIDKDPVVTVTDSSEDCYLFVKLEKSNNFDEFLTYKMAEGWTELTEGNGVYYRIVRRADEVKSFSVLKDDQVVVEDEVTAEMMGALTDATRPTLTVTAYASQLYKNNTEKFTPVEAWRNVNPAAAGN</sequence>
<organism evidence="1 2">
    <name type="scientific">Candidatus Eisenbergiella merdigallinarum</name>
    <dbReference type="NCBI Taxonomy" id="2838552"/>
    <lineage>
        <taxon>Bacteria</taxon>
        <taxon>Bacillati</taxon>
        <taxon>Bacillota</taxon>
        <taxon>Clostridia</taxon>
        <taxon>Lachnospirales</taxon>
        <taxon>Lachnospiraceae</taxon>
        <taxon>Eisenbergiella</taxon>
    </lineage>
</organism>
<comment type="caution">
    <text evidence="1">The sequence shown here is derived from an EMBL/GenBank/DDBJ whole genome shotgun (WGS) entry which is preliminary data.</text>
</comment>
<proteinExistence type="predicted"/>
<name>A0A9D2SEE2_9FIRM</name>
<dbReference type="EMBL" id="DWXE01000041">
    <property type="protein sequence ID" value="HJB92016.1"/>
    <property type="molecule type" value="Genomic_DNA"/>
</dbReference>